<accession>A0A6A6IDU2</accession>
<proteinExistence type="predicted"/>
<sequence>MTLDQFLAMYAVIFAFLALPTRGLAPSNLVRVRDMSDAAHSLTIVEADSETTGLHKRWGTPPPPPCSDGDWQAYKNKGCTLLAMIAGDDAKAGSLFKENLASAASEFQDFPGDLDKWDYKRDTDTYCDMSDSQYGMETALKGLGISTESKNWKCYKVTHGELYGRDQLNDQKYDVDGKTYRATGAQYTFPINVNDGVLVITKQYSPEHEGQYRSPPVQGDGLPKLKRSSDISFGQWSIAAKDKAKQIRFIIVWSVRNRATPSIIRRALQSVGQDNLKKYPQSSFDITSDAGKALLGSPNGVGVAYFLVQRKALFGEKKISKVDIFGHTSVLAAFDPVMVFHLEDA</sequence>
<dbReference type="AlphaFoldDB" id="A0A6A6IDU2"/>
<dbReference type="EMBL" id="ML987196">
    <property type="protein sequence ID" value="KAF2248062.1"/>
    <property type="molecule type" value="Genomic_DNA"/>
</dbReference>
<evidence type="ECO:0000313" key="3">
    <source>
        <dbReference type="Proteomes" id="UP000800094"/>
    </source>
</evidence>
<keyword evidence="3" id="KW-1185">Reference proteome</keyword>
<feature type="signal peptide" evidence="1">
    <location>
        <begin position="1"/>
        <end position="23"/>
    </location>
</feature>
<reference evidence="2" key="1">
    <citation type="journal article" date="2020" name="Stud. Mycol.">
        <title>101 Dothideomycetes genomes: a test case for predicting lifestyles and emergence of pathogens.</title>
        <authorList>
            <person name="Haridas S."/>
            <person name="Albert R."/>
            <person name="Binder M."/>
            <person name="Bloem J."/>
            <person name="Labutti K."/>
            <person name="Salamov A."/>
            <person name="Andreopoulos B."/>
            <person name="Baker S."/>
            <person name="Barry K."/>
            <person name="Bills G."/>
            <person name="Bluhm B."/>
            <person name="Cannon C."/>
            <person name="Castanera R."/>
            <person name="Culley D."/>
            <person name="Daum C."/>
            <person name="Ezra D."/>
            <person name="Gonzalez J."/>
            <person name="Henrissat B."/>
            <person name="Kuo A."/>
            <person name="Liang C."/>
            <person name="Lipzen A."/>
            <person name="Lutzoni F."/>
            <person name="Magnuson J."/>
            <person name="Mondo S."/>
            <person name="Nolan M."/>
            <person name="Ohm R."/>
            <person name="Pangilinan J."/>
            <person name="Park H.-J."/>
            <person name="Ramirez L."/>
            <person name="Alfaro M."/>
            <person name="Sun H."/>
            <person name="Tritt A."/>
            <person name="Yoshinaga Y."/>
            <person name="Zwiers L.-H."/>
            <person name="Turgeon B."/>
            <person name="Goodwin S."/>
            <person name="Spatafora J."/>
            <person name="Crous P."/>
            <person name="Grigoriev I."/>
        </authorList>
    </citation>
    <scope>NUCLEOTIDE SEQUENCE</scope>
    <source>
        <strain evidence="2">CBS 122368</strain>
    </source>
</reference>
<name>A0A6A6IDU2_9PLEO</name>
<dbReference type="Proteomes" id="UP000800094">
    <property type="component" value="Unassembled WGS sequence"/>
</dbReference>
<dbReference type="GeneID" id="54575459"/>
<gene>
    <name evidence="2" type="ORF">BU26DRAFT_326317</name>
</gene>
<dbReference type="OrthoDB" id="5337308at2759"/>
<feature type="chain" id="PRO_5025505352" evidence="1">
    <location>
        <begin position="24"/>
        <end position="345"/>
    </location>
</feature>
<protein>
    <submittedName>
        <fullName evidence="2">Uncharacterized protein</fullName>
    </submittedName>
</protein>
<evidence type="ECO:0000256" key="1">
    <source>
        <dbReference type="SAM" id="SignalP"/>
    </source>
</evidence>
<keyword evidence="1" id="KW-0732">Signal</keyword>
<evidence type="ECO:0000313" key="2">
    <source>
        <dbReference type="EMBL" id="KAF2248062.1"/>
    </source>
</evidence>
<dbReference type="RefSeq" id="XP_033683066.1">
    <property type="nucleotide sequence ID" value="XM_033822129.1"/>
</dbReference>
<organism evidence="2 3">
    <name type="scientific">Trematosphaeria pertusa</name>
    <dbReference type="NCBI Taxonomy" id="390896"/>
    <lineage>
        <taxon>Eukaryota</taxon>
        <taxon>Fungi</taxon>
        <taxon>Dikarya</taxon>
        <taxon>Ascomycota</taxon>
        <taxon>Pezizomycotina</taxon>
        <taxon>Dothideomycetes</taxon>
        <taxon>Pleosporomycetidae</taxon>
        <taxon>Pleosporales</taxon>
        <taxon>Massarineae</taxon>
        <taxon>Trematosphaeriaceae</taxon>
        <taxon>Trematosphaeria</taxon>
    </lineage>
</organism>